<dbReference type="Pfam" id="PF03242">
    <property type="entry name" value="LEA_3a"/>
    <property type="match status" value="1"/>
</dbReference>
<dbReference type="PANTHER" id="PTHR33509:SF5">
    <property type="entry name" value="PROTEIN SENESCENCE-ASSOCIATED GENE 21, MITOCHONDRIAL"/>
    <property type="match status" value="1"/>
</dbReference>
<gene>
    <name evidence="1" type="ORF">HUJ06_012120</name>
</gene>
<protein>
    <recommendedName>
        <fullName evidence="3">Late embryogenesis abundant protein Lea5-like</fullName>
    </recommendedName>
</protein>
<dbReference type="InterPro" id="IPR004926">
    <property type="entry name" value="LEA_3a"/>
</dbReference>
<keyword evidence="2" id="KW-1185">Reference proteome</keyword>
<evidence type="ECO:0000313" key="2">
    <source>
        <dbReference type="Proteomes" id="UP000607653"/>
    </source>
</evidence>
<evidence type="ECO:0000313" key="1">
    <source>
        <dbReference type="EMBL" id="DAD33269.1"/>
    </source>
</evidence>
<organism evidence="1 2">
    <name type="scientific">Nelumbo nucifera</name>
    <name type="common">Sacred lotus</name>
    <dbReference type="NCBI Taxonomy" id="4432"/>
    <lineage>
        <taxon>Eukaryota</taxon>
        <taxon>Viridiplantae</taxon>
        <taxon>Streptophyta</taxon>
        <taxon>Embryophyta</taxon>
        <taxon>Tracheophyta</taxon>
        <taxon>Spermatophyta</taxon>
        <taxon>Magnoliopsida</taxon>
        <taxon>Proteales</taxon>
        <taxon>Nelumbonaceae</taxon>
        <taxon>Nelumbo</taxon>
    </lineage>
</organism>
<dbReference type="EMBL" id="DUZY01000003">
    <property type="protein sequence ID" value="DAD33269.1"/>
    <property type="molecule type" value="Genomic_DNA"/>
</dbReference>
<reference evidence="1 2" key="1">
    <citation type="journal article" date="2020" name="Mol. Biol. Evol.">
        <title>Distinct Expression and Methylation Patterns for Genes with Different Fates following a Single Whole-Genome Duplication in Flowering Plants.</title>
        <authorList>
            <person name="Shi T."/>
            <person name="Rahmani R.S."/>
            <person name="Gugger P.F."/>
            <person name="Wang M."/>
            <person name="Li H."/>
            <person name="Zhang Y."/>
            <person name="Li Z."/>
            <person name="Wang Q."/>
            <person name="Van de Peer Y."/>
            <person name="Marchal K."/>
            <person name="Chen J."/>
        </authorList>
    </citation>
    <scope>NUCLEOTIDE SEQUENCE [LARGE SCALE GENOMIC DNA]</scope>
    <source>
        <tissue evidence="1">Leaf</tissue>
    </source>
</reference>
<dbReference type="PANTHER" id="PTHR33509">
    <property type="entry name" value="LATE EMBRYOGENIS ABUNDANT PROTEIN 2-RELATED"/>
    <property type="match status" value="1"/>
</dbReference>
<name>A0A822YPK6_NELNU</name>
<accession>A0A822YPK6</accession>
<proteinExistence type="predicted"/>
<sequence>MARSFSNARLFYALVDGVSVSVNRRSYSTAAAAAASVRGGEERGKMNERTEISSSWVPDPVTGYYRPENRGAEIDVAELREMVLNNRKMRQQH</sequence>
<dbReference type="Proteomes" id="UP000607653">
    <property type="component" value="Unassembled WGS sequence"/>
</dbReference>
<dbReference type="AlphaFoldDB" id="A0A822YPK6"/>
<evidence type="ECO:0008006" key="3">
    <source>
        <dbReference type="Google" id="ProtNLM"/>
    </source>
</evidence>
<comment type="caution">
    <text evidence="1">The sequence shown here is derived from an EMBL/GenBank/DDBJ whole genome shotgun (WGS) entry which is preliminary data.</text>
</comment>